<name>A0A6H2C0V6_DOLFA</name>
<dbReference type="EMBL" id="CP051206">
    <property type="protein sequence ID" value="QJB44798.1"/>
    <property type="molecule type" value="Genomic_DNA"/>
</dbReference>
<reference evidence="1 2" key="2">
    <citation type="submission" date="2020-04" db="EMBL/GenBank/DDBJ databases">
        <authorList>
            <person name="Fomenkov A."/>
            <person name="Anton B.P."/>
            <person name="Roberts R.J."/>
        </authorList>
    </citation>
    <scope>NUCLEOTIDE SEQUENCE [LARGE SCALE GENOMIC DNA]</scope>
    <source>
        <strain evidence="1 2">CCAP 1403/13f</strain>
    </source>
</reference>
<dbReference type="KEGG" id="dfs:HGD76_12100"/>
<dbReference type="RefSeq" id="WP_148761427.1">
    <property type="nucleotide sequence ID" value="NZ_CP051206.1"/>
</dbReference>
<sequence length="66" mass="7838">MKAEYDFSQAEQGKFYNADATFHYPIYLEPDVDNFLKKIAQDKNIDVQILVNEWLRNNIKLIESIQ</sequence>
<protein>
    <recommendedName>
        <fullName evidence="3">CopG family transcriptional regulator</fullName>
    </recommendedName>
</protein>
<evidence type="ECO:0000313" key="2">
    <source>
        <dbReference type="Proteomes" id="UP000502433"/>
    </source>
</evidence>
<accession>A0A6H2C0V6</accession>
<gene>
    <name evidence="1" type="ORF">HGD76_12100</name>
</gene>
<organism evidence="1 2">
    <name type="scientific">Dolichospermum flos-aquae CCAP 1403/13F</name>
    <dbReference type="NCBI Taxonomy" id="315271"/>
    <lineage>
        <taxon>Bacteria</taxon>
        <taxon>Bacillati</taxon>
        <taxon>Cyanobacteriota</taxon>
        <taxon>Cyanophyceae</taxon>
        <taxon>Nostocales</taxon>
        <taxon>Aphanizomenonaceae</taxon>
        <taxon>Dolichospermum</taxon>
    </lineage>
</organism>
<dbReference type="Proteomes" id="UP000502433">
    <property type="component" value="Chromosome"/>
</dbReference>
<evidence type="ECO:0000313" key="1">
    <source>
        <dbReference type="EMBL" id="QJB44798.1"/>
    </source>
</evidence>
<reference evidence="1 2" key="1">
    <citation type="submission" date="2020-04" db="EMBL/GenBank/DDBJ databases">
        <title>Genome-Wide Identification of 5-Methylcytosine Sites in Bacterial Genomes By High-Throughput Sequencing of MspJI Restriction Fragments.</title>
        <authorList>
            <person name="Wu V."/>
        </authorList>
    </citation>
    <scope>NUCLEOTIDE SEQUENCE [LARGE SCALE GENOMIC DNA]</scope>
    <source>
        <strain evidence="1 2">CCAP 1403/13f</strain>
    </source>
</reference>
<evidence type="ECO:0008006" key="3">
    <source>
        <dbReference type="Google" id="ProtNLM"/>
    </source>
</evidence>
<proteinExistence type="predicted"/>
<dbReference type="AlphaFoldDB" id="A0A6H2C0V6"/>